<dbReference type="Proteomes" id="UP001168537">
    <property type="component" value="Unassembled WGS sequence"/>
</dbReference>
<evidence type="ECO:0000256" key="1">
    <source>
        <dbReference type="SAM" id="Phobius"/>
    </source>
</evidence>
<proteinExistence type="predicted"/>
<keyword evidence="1" id="KW-0812">Transmembrane</keyword>
<feature type="transmembrane region" description="Helical" evidence="1">
    <location>
        <begin position="7"/>
        <end position="27"/>
    </location>
</feature>
<dbReference type="RefSeq" id="WP_300961681.1">
    <property type="nucleotide sequence ID" value="NZ_JAUHJR010000006.1"/>
</dbReference>
<comment type="caution">
    <text evidence="2">The sequence shown here is derived from an EMBL/GenBank/DDBJ whole genome shotgun (WGS) entry which is preliminary data.</text>
</comment>
<keyword evidence="3" id="KW-1185">Reference proteome</keyword>
<organism evidence="2 3">
    <name type="scientific">Nocardioides abyssi</name>
    <dbReference type="NCBI Taxonomy" id="3058370"/>
    <lineage>
        <taxon>Bacteria</taxon>
        <taxon>Bacillati</taxon>
        <taxon>Actinomycetota</taxon>
        <taxon>Actinomycetes</taxon>
        <taxon>Propionibacteriales</taxon>
        <taxon>Nocardioidaceae</taxon>
        <taxon>Nocardioides</taxon>
    </lineage>
</organism>
<feature type="transmembrane region" description="Helical" evidence="1">
    <location>
        <begin position="64"/>
        <end position="81"/>
    </location>
</feature>
<keyword evidence="1" id="KW-0472">Membrane</keyword>
<gene>
    <name evidence="2" type="ORF">QWY29_14200</name>
</gene>
<keyword evidence="1" id="KW-1133">Transmembrane helix</keyword>
<feature type="transmembrane region" description="Helical" evidence="1">
    <location>
        <begin position="39"/>
        <end position="57"/>
    </location>
</feature>
<sequence>MPQPRLLLLARSAGVVGGLAWLARWPLTGDGSASTAADVAWWVGLVALAVSLAAYGASLVKVGWLRVVVGLALPVLVWSVLEVLRGEGDGPAVDGIAGLVVLGVSVAGLVRGRRTGTGTHTR</sequence>
<feature type="transmembrane region" description="Helical" evidence="1">
    <location>
        <begin position="93"/>
        <end position="112"/>
    </location>
</feature>
<name>A0ABT8EWJ8_9ACTN</name>
<evidence type="ECO:0000313" key="3">
    <source>
        <dbReference type="Proteomes" id="UP001168537"/>
    </source>
</evidence>
<evidence type="ECO:0000313" key="2">
    <source>
        <dbReference type="EMBL" id="MDN4162515.1"/>
    </source>
</evidence>
<dbReference type="EMBL" id="JAUHJR010000006">
    <property type="protein sequence ID" value="MDN4162515.1"/>
    <property type="molecule type" value="Genomic_DNA"/>
</dbReference>
<protein>
    <submittedName>
        <fullName evidence="2">Uncharacterized protein</fullName>
    </submittedName>
</protein>
<reference evidence="2" key="1">
    <citation type="submission" date="2023-06" db="EMBL/GenBank/DDBJ databases">
        <title>Draft genome sequence of Nocardioides sp. SOB72.</title>
        <authorList>
            <person name="Zhang G."/>
        </authorList>
    </citation>
    <scope>NUCLEOTIDE SEQUENCE</scope>
    <source>
        <strain evidence="2">SOB72</strain>
    </source>
</reference>
<accession>A0ABT8EWJ8</accession>